<sequence>MPPATTLSDADEALLKARHTEYRAMPTKDKEAFRIACAKYIARSRNLDDSNVYIVELFAGKVRNWFQNNNTEKRGTRLPLRIQQNFHPMRIFGHKNKVLIRSSLTEQTDGNNDHVPKDVDDEEEDEEQGHDGDEDDDEEEEDDNDNDNKKDEEDDADKGTVAQRAYIAQWNSMVRQLWDDLSEDEQRPYEHLAQLWSVQGPDDELKLWMAEKRSGPWFRSVASMFWVQCGMPVFIYGMFKDTNGKLRATMYDTTELWADTKPDTPLFRNIKGWDQDFRRKAWTFFQAVLDPEQASAETLTIVNGTRRQTTTCFVFEEYEDGTPILTDQENGHGTSTLRWQQIFCEYLRIHYCHEIRHVPWQSLHDNPQQFFAPGMIPNEFIFLDPSHINDGDLVRFYKNVFEMEDPAKHNLPGPPTRFRFSHYEMGPKNNRSYLPAIYNGTVTPAAPGRKKKAVQVPEFEGPPYSGENEAMSLQEPSPLVPGASQAAGPSRFASALANNFAKVQARLAAEGTTGAASVLTPTAAHSRVATTSDKGKGSTPEPWVEAAFDTSAPVDDEWAEENLLTVDGPSAPASVTGEPAGDLSFASDDEVEDVLDFLSSGPKGLSDAAPMDEDCERTSPLPSPSARAVPLESTVTPPVTADGHVAVPEVPRVFVSPPAPVMLDTDGAVRFAYLRSLSTAVQYQGLLTAMAAKLSSVVVIRAKSPVMWATWGHNSGHVPQSVQTSEKNMKTLMNWVKKGANLAGDAADAQRYCLVVGLLLSDIGFIEATTGLDIWPEGLPSYLAYSQLNDDHRMLITSICDERGRINADAEAPDPSAPQPSTSSPPSDTNSPVPAALATIPTGSKPSQKAVWKRRAAPPKATPLVEETVTGGRRTHSKARQV</sequence>
<feature type="region of interest" description="Disordered" evidence="1">
    <location>
        <begin position="103"/>
        <end position="161"/>
    </location>
</feature>
<name>A0A2G8RV92_9APHY</name>
<feature type="region of interest" description="Disordered" evidence="1">
    <location>
        <begin position="458"/>
        <end position="486"/>
    </location>
</feature>
<gene>
    <name evidence="2" type="ORF">GSI_13326</name>
</gene>
<evidence type="ECO:0000256" key="1">
    <source>
        <dbReference type="SAM" id="MobiDB-lite"/>
    </source>
</evidence>
<evidence type="ECO:0000313" key="2">
    <source>
        <dbReference type="EMBL" id="PIL25436.1"/>
    </source>
</evidence>
<feature type="compositionally biased region" description="Low complexity" evidence="1">
    <location>
        <begin position="819"/>
        <end position="834"/>
    </location>
</feature>
<keyword evidence="3" id="KW-1185">Reference proteome</keyword>
<evidence type="ECO:0000313" key="3">
    <source>
        <dbReference type="Proteomes" id="UP000230002"/>
    </source>
</evidence>
<feature type="region of interest" description="Disordered" evidence="1">
    <location>
        <begin position="808"/>
        <end position="882"/>
    </location>
</feature>
<organism evidence="2 3">
    <name type="scientific">Ganoderma sinense ZZ0214-1</name>
    <dbReference type="NCBI Taxonomy" id="1077348"/>
    <lineage>
        <taxon>Eukaryota</taxon>
        <taxon>Fungi</taxon>
        <taxon>Dikarya</taxon>
        <taxon>Basidiomycota</taxon>
        <taxon>Agaricomycotina</taxon>
        <taxon>Agaricomycetes</taxon>
        <taxon>Polyporales</taxon>
        <taxon>Polyporaceae</taxon>
        <taxon>Ganoderma</taxon>
    </lineage>
</organism>
<dbReference type="EMBL" id="AYKW01000056">
    <property type="protein sequence ID" value="PIL25436.1"/>
    <property type="molecule type" value="Genomic_DNA"/>
</dbReference>
<dbReference type="OrthoDB" id="2758182at2759"/>
<feature type="region of interest" description="Disordered" evidence="1">
    <location>
        <begin position="601"/>
        <end position="630"/>
    </location>
</feature>
<feature type="compositionally biased region" description="Basic residues" evidence="1">
    <location>
        <begin position="873"/>
        <end position="882"/>
    </location>
</feature>
<dbReference type="AlphaFoldDB" id="A0A2G8RV92"/>
<reference evidence="2 3" key="1">
    <citation type="journal article" date="2015" name="Sci. Rep.">
        <title>Chromosome-level genome map provides insights into diverse defense mechanisms in the medicinal fungus Ganoderma sinense.</title>
        <authorList>
            <person name="Zhu Y."/>
            <person name="Xu J."/>
            <person name="Sun C."/>
            <person name="Zhou S."/>
            <person name="Xu H."/>
            <person name="Nelson D.R."/>
            <person name="Qian J."/>
            <person name="Song J."/>
            <person name="Luo H."/>
            <person name="Xiang L."/>
            <person name="Li Y."/>
            <person name="Xu Z."/>
            <person name="Ji A."/>
            <person name="Wang L."/>
            <person name="Lu S."/>
            <person name="Hayward A."/>
            <person name="Sun W."/>
            <person name="Li X."/>
            <person name="Schwartz D.C."/>
            <person name="Wang Y."/>
            <person name="Chen S."/>
        </authorList>
    </citation>
    <scope>NUCLEOTIDE SEQUENCE [LARGE SCALE GENOMIC DNA]</scope>
    <source>
        <strain evidence="2 3">ZZ0214-1</strain>
    </source>
</reference>
<proteinExistence type="predicted"/>
<dbReference type="Proteomes" id="UP000230002">
    <property type="component" value="Unassembled WGS sequence"/>
</dbReference>
<protein>
    <submittedName>
        <fullName evidence="2">Uncharacterized protein</fullName>
    </submittedName>
</protein>
<comment type="caution">
    <text evidence="2">The sequence shown here is derived from an EMBL/GenBank/DDBJ whole genome shotgun (WGS) entry which is preliminary data.</text>
</comment>
<feature type="compositionally biased region" description="Acidic residues" evidence="1">
    <location>
        <begin position="119"/>
        <end position="145"/>
    </location>
</feature>
<accession>A0A2G8RV92</accession>